<evidence type="ECO:0000256" key="4">
    <source>
        <dbReference type="PROSITE-ProRule" id="PRU00050"/>
    </source>
</evidence>
<evidence type="ECO:0000256" key="5">
    <source>
        <dbReference type="SAM" id="MobiDB-lite"/>
    </source>
</evidence>
<dbReference type="GO" id="GO:0006935">
    <property type="term" value="P:chemotaxis"/>
    <property type="evidence" value="ECO:0007669"/>
    <property type="project" value="UniProtKB-UniRule"/>
</dbReference>
<reference evidence="7 8" key="1">
    <citation type="submission" date="2017-02" db="EMBL/GenBank/DDBJ databases">
        <title>Whole genome sequencing of Metallibacterium scheffleri DSM 24874 (T).</title>
        <authorList>
            <person name="Kumar S."/>
            <person name="Patil P."/>
            <person name="Patil P.B."/>
        </authorList>
    </citation>
    <scope>NUCLEOTIDE SEQUENCE [LARGE SCALE GENOMIC DNA]</scope>
    <source>
        <strain evidence="7 8">DSM 24874</strain>
    </source>
</reference>
<organism evidence="7 8">
    <name type="scientific">Metallibacterium scheffleri</name>
    <dbReference type="NCBI Taxonomy" id="993689"/>
    <lineage>
        <taxon>Bacteria</taxon>
        <taxon>Pseudomonadati</taxon>
        <taxon>Pseudomonadota</taxon>
        <taxon>Gammaproteobacteria</taxon>
        <taxon>Lysobacterales</taxon>
        <taxon>Rhodanobacteraceae</taxon>
        <taxon>Metallibacterium</taxon>
    </lineage>
</organism>
<accession>A0A4S3KN94</accession>
<keyword evidence="1 4" id="KW-0378">Hydrolase</keyword>
<dbReference type="InterPro" id="IPR035909">
    <property type="entry name" value="CheB_C"/>
</dbReference>
<dbReference type="PANTHER" id="PTHR42872:SF6">
    <property type="entry name" value="PROTEIN-GLUTAMATE METHYLESTERASE_PROTEIN-GLUTAMINE GLUTAMINASE"/>
    <property type="match status" value="1"/>
</dbReference>
<dbReference type="GO" id="GO:0008984">
    <property type="term" value="F:protein-glutamate methylesterase activity"/>
    <property type="evidence" value="ECO:0007669"/>
    <property type="project" value="UniProtKB-EC"/>
</dbReference>
<dbReference type="PROSITE" id="PS50122">
    <property type="entry name" value="CHEB"/>
    <property type="match status" value="1"/>
</dbReference>
<evidence type="ECO:0000256" key="1">
    <source>
        <dbReference type="ARBA" id="ARBA00022801"/>
    </source>
</evidence>
<comment type="catalytic activity">
    <reaction evidence="3">
        <text>[protein]-L-glutamate 5-O-methyl ester + H2O = L-glutamyl-[protein] + methanol + H(+)</text>
        <dbReference type="Rhea" id="RHEA:23236"/>
        <dbReference type="Rhea" id="RHEA-COMP:10208"/>
        <dbReference type="Rhea" id="RHEA-COMP:10311"/>
        <dbReference type="ChEBI" id="CHEBI:15377"/>
        <dbReference type="ChEBI" id="CHEBI:15378"/>
        <dbReference type="ChEBI" id="CHEBI:17790"/>
        <dbReference type="ChEBI" id="CHEBI:29973"/>
        <dbReference type="ChEBI" id="CHEBI:82795"/>
        <dbReference type="EC" id="3.1.1.61"/>
    </reaction>
</comment>
<dbReference type="Gene3D" id="3.40.50.180">
    <property type="entry name" value="Methylesterase CheB, C-terminal domain"/>
    <property type="match status" value="1"/>
</dbReference>
<comment type="caution">
    <text evidence="7">The sequence shown here is derived from an EMBL/GenBank/DDBJ whole genome shotgun (WGS) entry which is preliminary data.</text>
</comment>
<feature type="active site" evidence="4">
    <location>
        <position position="682"/>
    </location>
</feature>
<evidence type="ECO:0000259" key="6">
    <source>
        <dbReference type="PROSITE" id="PS50122"/>
    </source>
</evidence>
<feature type="active site" evidence="4">
    <location>
        <position position="563"/>
    </location>
</feature>
<dbReference type="STRING" id="993689.GCA_002077135_02967"/>
<evidence type="ECO:0000256" key="3">
    <source>
        <dbReference type="ARBA" id="ARBA00048267"/>
    </source>
</evidence>
<dbReference type="Proteomes" id="UP000307749">
    <property type="component" value="Unassembled WGS sequence"/>
</dbReference>
<dbReference type="Pfam" id="PF01339">
    <property type="entry name" value="CheB_methylest"/>
    <property type="match status" value="1"/>
</dbReference>
<dbReference type="SUPFAM" id="SSF52738">
    <property type="entry name" value="Methylesterase CheB, C-terminal domain"/>
    <property type="match status" value="1"/>
</dbReference>
<dbReference type="EC" id="3.1.1.61" evidence="2"/>
<keyword evidence="8" id="KW-1185">Reference proteome</keyword>
<feature type="region of interest" description="Disordered" evidence="5">
    <location>
        <begin position="369"/>
        <end position="445"/>
    </location>
</feature>
<evidence type="ECO:0000313" key="8">
    <source>
        <dbReference type="Proteomes" id="UP000307749"/>
    </source>
</evidence>
<dbReference type="GO" id="GO:0005737">
    <property type="term" value="C:cytoplasm"/>
    <property type="evidence" value="ECO:0007669"/>
    <property type="project" value="InterPro"/>
</dbReference>
<sequence length="740" mass="76215">MCRRCSVASTPDSGPAIALLFEDLDMGSRLREALRDRGARIVLEARVSEFQPQALIEHAAEVVVLNLDPNEEAALQRVVEALDPVHQRLVLNDAEATRSLAGWDAARWARHLAAKILGTDIDPPRPADAAGVPVAAALAALSGAGSGPVVADAHVDAPTQAPSRPEPAMNAALSREIEALLDEVSAPDVAPMPDATSRSAAVADSAQDRLDPSHDDLDALLASFSAGDLESAQASMGVQSPADFEPAAQAHSDPDAADENQASVAPTSFETSADAVPIAPVVVDMPEFDALDFDLDALLADLPVAETQPAASATPVDTAVNATDPIEMALDESVAFERVPQHEALAPPAATESPGEFSTADLDALLAEIPPPATDGVDVQSAVPPAADLSGDDGRHDPLLSMLAESEESTPLAESADFDPETWTPPPESARAGADPALNADASSAGGLPEAIAVPVSVGDTSPDLELMLDEMFEHGVPDAPAAPAVDVSAPDWGLLDFDVAATPAAQPAAGTDASIPAPDFAALDGIELLPIEDAAPATTNANGAARREPARGFRRVVVIGASIGGPDAVREFLGVLAPGLPLLLVVVQHLDEAFFAGYATQFERALPHPVHTARNGLNAGAGDVLLVPPRARIALDPDGGVHLLPGGDERYTPSIDDTFTRIADVFDERVLALVFSGMASDALQGMRRVVERGGAVWTQTRETCVVSAMVDAAAAAGLATFSGTPQELAARLNADFAAG</sequence>
<feature type="active site" evidence="4">
    <location>
        <position position="590"/>
    </location>
</feature>
<gene>
    <name evidence="7" type="ORF">B1806_08780</name>
</gene>
<feature type="region of interest" description="Disordered" evidence="5">
    <location>
        <begin position="232"/>
        <end position="269"/>
    </location>
</feature>
<dbReference type="EMBL" id="MWQO01000029">
    <property type="protein sequence ID" value="THD10319.1"/>
    <property type="molecule type" value="Genomic_DNA"/>
</dbReference>
<keyword evidence="4" id="KW-0145">Chemotaxis</keyword>
<dbReference type="OrthoDB" id="9793421at2"/>
<dbReference type="AlphaFoldDB" id="A0A4S3KN94"/>
<feature type="region of interest" description="Disordered" evidence="5">
    <location>
        <begin position="188"/>
        <end position="213"/>
    </location>
</feature>
<dbReference type="GO" id="GO:0000156">
    <property type="term" value="F:phosphorelay response regulator activity"/>
    <property type="evidence" value="ECO:0007669"/>
    <property type="project" value="InterPro"/>
</dbReference>
<evidence type="ECO:0000313" key="7">
    <source>
        <dbReference type="EMBL" id="THD10319.1"/>
    </source>
</evidence>
<dbReference type="InterPro" id="IPR000673">
    <property type="entry name" value="Sig_transdc_resp-reg_Me-estase"/>
</dbReference>
<feature type="domain" description="CheB-type methylesterase" evidence="6">
    <location>
        <begin position="550"/>
        <end position="740"/>
    </location>
</feature>
<protein>
    <recommendedName>
        <fullName evidence="2">protein-glutamate methylesterase</fullName>
        <ecNumber evidence="2">3.1.1.61</ecNumber>
    </recommendedName>
</protein>
<name>A0A4S3KN94_9GAMM</name>
<feature type="compositionally biased region" description="Polar residues" evidence="5">
    <location>
        <begin position="260"/>
        <end position="269"/>
    </location>
</feature>
<proteinExistence type="predicted"/>
<dbReference type="PANTHER" id="PTHR42872">
    <property type="entry name" value="PROTEIN-GLUTAMATE METHYLESTERASE/PROTEIN-GLUTAMINE GLUTAMINASE"/>
    <property type="match status" value="1"/>
</dbReference>
<evidence type="ECO:0000256" key="2">
    <source>
        <dbReference type="ARBA" id="ARBA00039140"/>
    </source>
</evidence>